<sequence length="531" mass="57574">MKRSLLSAVLVFLSIVAAQAQDETDALRYSRLTSGGDARTQAIGGAMGSLGGDVSAMSVNPAGIGLFKTNELTITPGFRSLNTDATYYDNQASDSKSSLFLQQIGLIFASNPRRKNNDSRWKNVTFGLGVNRLANFNRSLYYTGTIKGDKSNFSSYSDNYWLQLQGETDLDGAQDNYPFGPSQAIRTYLIDPVLDDNNNPTGDWAALPSDIISNGHPLEQSNSISSKGGINEFSLSVAGNYDDKLFIGASLNIPSINYDRSQTFRETNTQDKNSVLNYFDVDNSLHTNGVGINGKLGLIYSPQPALRLGAAFHTPTVYTLHDTYSTRVTTSTTDQGLLTSSTQDITDGYPGEYDYNLTTPWHALASVSYLFNDGVDAPVHGFITADYEYVNYAAAKYRFNRDDGGSGLGGATAKDQADALNRSIKDMYKGASNLRLGGEVKFNVMAVRAGVAWYGSPYQDSNVKGDQLLYSGGLGYRNGGFFADLTYVYNREKDEDQPYYVTANDAGIPSPQPAALTSGGSNIILTIGFKL</sequence>
<protein>
    <submittedName>
        <fullName evidence="2">Outer membrane protein transport protein</fullName>
    </submittedName>
</protein>
<feature type="signal peptide" evidence="1">
    <location>
        <begin position="1"/>
        <end position="20"/>
    </location>
</feature>
<dbReference type="RefSeq" id="WP_344980563.1">
    <property type="nucleotide sequence ID" value="NZ_BAABFN010000019.1"/>
</dbReference>
<dbReference type="SUPFAM" id="SSF56935">
    <property type="entry name" value="Porins"/>
    <property type="match status" value="1"/>
</dbReference>
<reference evidence="3" key="1">
    <citation type="journal article" date="2019" name="Int. J. Syst. Evol. Microbiol.">
        <title>The Global Catalogue of Microorganisms (GCM) 10K type strain sequencing project: providing services to taxonomists for standard genome sequencing and annotation.</title>
        <authorList>
            <consortium name="The Broad Institute Genomics Platform"/>
            <consortium name="The Broad Institute Genome Sequencing Center for Infectious Disease"/>
            <person name="Wu L."/>
            <person name="Ma J."/>
        </authorList>
    </citation>
    <scope>NUCLEOTIDE SEQUENCE [LARGE SCALE GENOMIC DNA]</scope>
    <source>
        <strain evidence="3">JCM 17664</strain>
    </source>
</reference>
<name>A0ABP8G4T7_9BACT</name>
<keyword evidence="1" id="KW-0732">Signal</keyword>
<accession>A0ABP8G4T7</accession>
<evidence type="ECO:0000313" key="3">
    <source>
        <dbReference type="Proteomes" id="UP001501207"/>
    </source>
</evidence>
<evidence type="ECO:0000313" key="2">
    <source>
        <dbReference type="EMBL" id="GAA4316997.1"/>
    </source>
</evidence>
<organism evidence="2 3">
    <name type="scientific">Compostibacter hankyongensis</name>
    <dbReference type="NCBI Taxonomy" id="1007089"/>
    <lineage>
        <taxon>Bacteria</taxon>
        <taxon>Pseudomonadati</taxon>
        <taxon>Bacteroidota</taxon>
        <taxon>Chitinophagia</taxon>
        <taxon>Chitinophagales</taxon>
        <taxon>Chitinophagaceae</taxon>
        <taxon>Compostibacter</taxon>
    </lineage>
</organism>
<comment type="caution">
    <text evidence="2">The sequence shown here is derived from an EMBL/GenBank/DDBJ whole genome shotgun (WGS) entry which is preliminary data.</text>
</comment>
<gene>
    <name evidence="2" type="ORF">GCM10023143_28810</name>
</gene>
<dbReference type="Proteomes" id="UP001501207">
    <property type="component" value="Unassembled WGS sequence"/>
</dbReference>
<keyword evidence="3" id="KW-1185">Reference proteome</keyword>
<feature type="chain" id="PRO_5046767744" evidence="1">
    <location>
        <begin position="21"/>
        <end position="531"/>
    </location>
</feature>
<dbReference type="EMBL" id="BAABFN010000019">
    <property type="protein sequence ID" value="GAA4316997.1"/>
    <property type="molecule type" value="Genomic_DNA"/>
</dbReference>
<proteinExistence type="predicted"/>
<dbReference type="Gene3D" id="2.40.160.60">
    <property type="entry name" value="Outer membrane protein transport protein (OMPP1/FadL/TodX)"/>
    <property type="match status" value="1"/>
</dbReference>
<evidence type="ECO:0000256" key="1">
    <source>
        <dbReference type="SAM" id="SignalP"/>
    </source>
</evidence>